<feature type="binding site" evidence="4">
    <location>
        <position position="214"/>
    </location>
    <ligand>
        <name>substrate</name>
    </ligand>
</feature>
<dbReference type="HAMAP" id="MF_01963">
    <property type="entry name" value="MTAP"/>
    <property type="match status" value="1"/>
</dbReference>
<sequence>MTGPSARSNTTAVPPYEIDLAIIGGTGFYHLDNNPDLKQVLKFVETIHETTTPWGKTSSPVTVYKTVTTGKYIGFLSRHGLHHEYSPTTVPYGANMALLKHLKVKAVVAFSSVGSLKEELKPGDFVIPDQLIDRTKGVRQSSYFNETGLVGHVSFGNPFCKELGQFLHALGKEIDNHEVHYNGTLICMEGPQFSTRAESLMYKSWGSEISVINMSCVPESKLARELELPYQMVCMVTDYDSWRLEEHPVTIDEIKKTLQKNNDNAFKIVCKIVTSLDQNGSPEFMANNPYKGHTQSSISTKPTRDPKHINEQKIKELNYIFPEWV</sequence>
<dbReference type="STRING" id="56408.A0A1E5RVY1"/>
<keyword evidence="1 4" id="KW-0328">Glycosyltransferase</keyword>
<dbReference type="OrthoDB" id="431409at2759"/>
<comment type="subcellular location">
    <subcellularLocation>
        <location evidence="4">Cytoplasm</location>
    </subcellularLocation>
    <subcellularLocation>
        <location evidence="4">Nucleus</location>
    </subcellularLocation>
</comment>
<keyword evidence="4" id="KW-0963">Cytoplasm</keyword>
<feature type="site" description="Important for substrate specificity" evidence="4">
    <location>
        <position position="251"/>
    </location>
</feature>
<feature type="binding site" evidence="4">
    <location>
        <begin position="238"/>
        <end position="240"/>
    </location>
    <ligand>
        <name>substrate</name>
    </ligand>
</feature>
<evidence type="ECO:0000256" key="4">
    <source>
        <dbReference type="HAMAP-Rule" id="MF_03155"/>
    </source>
</evidence>
<evidence type="ECO:0000313" key="7">
    <source>
        <dbReference type="Proteomes" id="UP000095728"/>
    </source>
</evidence>
<dbReference type="CDD" id="cd09010">
    <property type="entry name" value="MTAP_SsMTAPII_like_MTIP"/>
    <property type="match status" value="1"/>
</dbReference>
<keyword evidence="7" id="KW-1185">Reference proteome</keyword>
<name>A0A1E5RVY1_9ASCO</name>
<organism evidence="6 7">
    <name type="scientific">Hanseniaspora osmophila</name>
    <dbReference type="NCBI Taxonomy" id="56408"/>
    <lineage>
        <taxon>Eukaryota</taxon>
        <taxon>Fungi</taxon>
        <taxon>Dikarya</taxon>
        <taxon>Ascomycota</taxon>
        <taxon>Saccharomycotina</taxon>
        <taxon>Saccharomycetes</taxon>
        <taxon>Saccharomycodales</taxon>
        <taxon>Saccharomycodaceae</taxon>
        <taxon>Hanseniaspora</taxon>
    </lineage>
</organism>
<dbReference type="GO" id="GO:0005829">
    <property type="term" value="C:cytosol"/>
    <property type="evidence" value="ECO:0007669"/>
    <property type="project" value="TreeGrafter"/>
</dbReference>
<dbReference type="InterPro" id="IPR000845">
    <property type="entry name" value="Nucleoside_phosphorylase_d"/>
</dbReference>
<comment type="catalytic activity">
    <reaction evidence="4">
        <text>S-methyl-5'-thioadenosine + phosphate = 5-(methylsulfanyl)-alpha-D-ribose 1-phosphate + adenine</text>
        <dbReference type="Rhea" id="RHEA:11852"/>
        <dbReference type="ChEBI" id="CHEBI:16708"/>
        <dbReference type="ChEBI" id="CHEBI:17509"/>
        <dbReference type="ChEBI" id="CHEBI:43474"/>
        <dbReference type="ChEBI" id="CHEBI:58533"/>
        <dbReference type="EC" id="2.4.2.28"/>
    </reaction>
</comment>
<evidence type="ECO:0000256" key="2">
    <source>
        <dbReference type="ARBA" id="ARBA00022679"/>
    </source>
</evidence>
<evidence type="ECO:0000259" key="5">
    <source>
        <dbReference type="Pfam" id="PF01048"/>
    </source>
</evidence>
<dbReference type="AlphaFoldDB" id="A0A1E5RVY1"/>
<dbReference type="FunCoup" id="A0A1E5RVY1">
    <property type="interactions" value="407"/>
</dbReference>
<feature type="site" description="Important for substrate specificity" evidence="4">
    <location>
        <position position="194"/>
    </location>
</feature>
<dbReference type="EMBL" id="LPNM01000003">
    <property type="protein sequence ID" value="OEJ90989.1"/>
    <property type="molecule type" value="Genomic_DNA"/>
</dbReference>
<feature type="binding site" evidence="4">
    <location>
        <position position="26"/>
    </location>
    <ligand>
        <name>phosphate</name>
        <dbReference type="ChEBI" id="CHEBI:43474"/>
    </ligand>
</feature>
<evidence type="ECO:0000256" key="3">
    <source>
        <dbReference type="ARBA" id="ARBA00022726"/>
    </source>
</evidence>
<feature type="binding site" evidence="4">
    <location>
        <begin position="78"/>
        <end position="79"/>
    </location>
    <ligand>
        <name>phosphate</name>
        <dbReference type="ChEBI" id="CHEBI:43474"/>
    </ligand>
</feature>
<comment type="similarity">
    <text evidence="4">Belongs to the PNP/MTAP phosphorylase family. MTAP subfamily.</text>
</comment>
<gene>
    <name evidence="4" type="primary">MEU1</name>
    <name evidence="6" type="ORF">AWRI3579_g343</name>
</gene>
<dbReference type="SUPFAM" id="SSF53167">
    <property type="entry name" value="Purine and uridine phosphorylases"/>
    <property type="match status" value="1"/>
</dbReference>
<keyword evidence="2 4" id="KW-0808">Transferase</keyword>
<comment type="function">
    <text evidence="4">Catalyzes the reversible phosphorylation of S-methyl-5'-thioadenosine (MTA) to adenine and 5-methylthioribose-1-phosphate. Involved in the breakdown of MTA, a major by-product of polyamine biosynthesis. Responsible for the first step in the methionine salvage pathway after MTA has been generated from S-adenosylmethionine. Has broad substrate specificity with 6-aminopurine nucleosides as preferred substrates.</text>
</comment>
<dbReference type="UniPathway" id="UPA00904">
    <property type="reaction ID" value="UER00873"/>
</dbReference>
<comment type="caution">
    <text evidence="4">Lacks conserved residue(s) required for the propagation of feature annotation.</text>
</comment>
<feature type="domain" description="Nucleoside phosphorylase" evidence="5">
    <location>
        <begin position="20"/>
        <end position="273"/>
    </location>
</feature>
<evidence type="ECO:0000313" key="6">
    <source>
        <dbReference type="EMBL" id="OEJ90989.1"/>
    </source>
</evidence>
<evidence type="ECO:0000256" key="1">
    <source>
        <dbReference type="ARBA" id="ARBA00022676"/>
    </source>
</evidence>
<feature type="binding site" evidence="4">
    <location>
        <position position="215"/>
    </location>
    <ligand>
        <name>phosphate</name>
        <dbReference type="ChEBI" id="CHEBI:43474"/>
    </ligand>
</feature>
<dbReference type="PANTHER" id="PTHR42679:SF2">
    <property type="entry name" value="S-METHYL-5'-THIOADENOSINE PHOSPHORYLASE"/>
    <property type="match status" value="1"/>
</dbReference>
<dbReference type="Proteomes" id="UP000095728">
    <property type="component" value="Unassembled WGS sequence"/>
</dbReference>
<dbReference type="EC" id="2.4.2.28" evidence="4"/>
<dbReference type="Pfam" id="PF01048">
    <property type="entry name" value="PNP_UDP_1"/>
    <property type="match status" value="1"/>
</dbReference>
<dbReference type="GO" id="GO:0017061">
    <property type="term" value="F:S-methyl-5-thioadenosine phosphorylase activity"/>
    <property type="evidence" value="ECO:0007669"/>
    <property type="project" value="UniProtKB-UniRule"/>
</dbReference>
<accession>A0A1E5RVY1</accession>
<dbReference type="PANTHER" id="PTHR42679">
    <property type="entry name" value="S-METHYL-5'-THIOADENOSINE PHOSPHORYLASE"/>
    <property type="match status" value="1"/>
</dbReference>
<dbReference type="Gene3D" id="3.40.50.1580">
    <property type="entry name" value="Nucleoside phosphorylase domain"/>
    <property type="match status" value="1"/>
</dbReference>
<keyword evidence="4" id="KW-0539">Nucleus</keyword>
<dbReference type="GO" id="GO:0005634">
    <property type="term" value="C:nucleus"/>
    <property type="evidence" value="ECO:0007669"/>
    <property type="project" value="UniProtKB-SubCell"/>
</dbReference>
<dbReference type="GO" id="GO:0019509">
    <property type="term" value="P:L-methionine salvage from methylthioadenosine"/>
    <property type="evidence" value="ECO:0007669"/>
    <property type="project" value="UniProtKB-UniRule"/>
</dbReference>
<dbReference type="InterPro" id="IPR035994">
    <property type="entry name" value="Nucleoside_phosphorylase_sf"/>
</dbReference>
<dbReference type="GO" id="GO:0006166">
    <property type="term" value="P:purine ribonucleoside salvage"/>
    <property type="evidence" value="ECO:0007669"/>
    <property type="project" value="UniProtKB-KW"/>
</dbReference>
<protein>
    <recommendedName>
        <fullName evidence="4">S-methyl-5'-thioadenosine phosphorylase</fullName>
        <ecNumber evidence="4">2.4.2.28</ecNumber>
    </recommendedName>
    <alternativeName>
        <fullName evidence="4">5'-methylthioadenosine phosphorylase</fullName>
        <shortName evidence="4">MTA phosphorylase</shortName>
        <shortName evidence="4">MTAP</shortName>
        <shortName evidence="4">MTAPase</shortName>
    </alternativeName>
</protein>
<proteinExistence type="inferred from homology"/>
<comment type="caution">
    <text evidence="6">The sequence shown here is derived from an EMBL/GenBank/DDBJ whole genome shotgun (WGS) entry which is preliminary data.</text>
</comment>
<keyword evidence="3 4" id="KW-0660">Purine salvage</keyword>
<comment type="pathway">
    <text evidence="4">Amino-acid biosynthesis; L-methionine biosynthesis via salvage pathway; S-methyl-5-thio-alpha-D-ribose 1-phosphate from S-methyl-5'-thioadenosine (phosphorylase route): step 1/1.</text>
</comment>
<dbReference type="InParanoid" id="A0A1E5RVY1"/>
<reference evidence="7" key="1">
    <citation type="journal article" date="2016" name="Genome Announc.">
        <title>Genome sequences of three species of Hanseniaspora isolated from spontaneous wine fermentations.</title>
        <authorList>
            <person name="Sternes P.R."/>
            <person name="Lee D."/>
            <person name="Kutyna D.R."/>
            <person name="Borneman A.R."/>
        </authorList>
    </citation>
    <scope>NUCLEOTIDE SEQUENCE [LARGE SCALE GENOMIC DNA]</scope>
    <source>
        <strain evidence="7">AWRI3579</strain>
    </source>
</reference>
<comment type="subunit">
    <text evidence="4">Homotrimer.</text>
</comment>
<dbReference type="InterPro" id="IPR010044">
    <property type="entry name" value="MTAP"/>
</dbReference>